<dbReference type="Pfam" id="PF02803">
    <property type="entry name" value="Thiolase_C"/>
    <property type="match status" value="1"/>
</dbReference>
<dbReference type="PROSITE" id="PS00098">
    <property type="entry name" value="THIOLASE_1"/>
    <property type="match status" value="1"/>
</dbReference>
<feature type="domain" description="Thiolase C-terminal" evidence="12">
    <location>
        <begin position="317"/>
        <end position="457"/>
    </location>
</feature>
<dbReference type="GO" id="GO:0005739">
    <property type="term" value="C:mitochondrion"/>
    <property type="evidence" value="ECO:0007669"/>
    <property type="project" value="UniProtKB-SubCell"/>
</dbReference>
<dbReference type="Gene3D" id="3.40.47.10">
    <property type="match status" value="1"/>
</dbReference>
<keyword evidence="8 10" id="KW-0012">Acyltransferase</keyword>
<dbReference type="EC" id="2.3.1.16" evidence="9"/>
<dbReference type="FunFam" id="3.40.47.10:FF:000011">
    <property type="entry name" value="3-ketoacyl-CoA thiolase"/>
    <property type="match status" value="1"/>
</dbReference>
<dbReference type="PANTHER" id="PTHR18919:SF153">
    <property type="entry name" value="TRIFUNCTIONAL ENZYME SUBUNIT BETA, MITOCHONDRIAL"/>
    <property type="match status" value="1"/>
</dbReference>
<dbReference type="InterPro" id="IPR020617">
    <property type="entry name" value="Thiolase_C"/>
</dbReference>
<evidence type="ECO:0000256" key="8">
    <source>
        <dbReference type="ARBA" id="ARBA00023315"/>
    </source>
</evidence>
<comment type="caution">
    <text evidence="13">The sequence shown here is derived from an EMBL/GenBank/DDBJ whole genome shotgun (WGS) entry which is preliminary data.</text>
</comment>
<organism evidence="13 14">
    <name type="scientific">Blomia tropicalis</name>
    <name type="common">Mite</name>
    <dbReference type="NCBI Taxonomy" id="40697"/>
    <lineage>
        <taxon>Eukaryota</taxon>
        <taxon>Metazoa</taxon>
        <taxon>Ecdysozoa</taxon>
        <taxon>Arthropoda</taxon>
        <taxon>Chelicerata</taxon>
        <taxon>Arachnida</taxon>
        <taxon>Acari</taxon>
        <taxon>Acariformes</taxon>
        <taxon>Sarcoptiformes</taxon>
        <taxon>Astigmata</taxon>
        <taxon>Glycyphagoidea</taxon>
        <taxon>Echimyopodidae</taxon>
        <taxon>Blomia</taxon>
    </lineage>
</organism>
<comment type="similarity">
    <text evidence="2 10">Belongs to the thiolase-like superfamily. Thiolase family.</text>
</comment>
<evidence type="ECO:0000256" key="5">
    <source>
        <dbReference type="ARBA" id="ARBA00022832"/>
    </source>
</evidence>
<keyword evidence="14" id="KW-1185">Reference proteome</keyword>
<dbReference type="PROSITE" id="PS00737">
    <property type="entry name" value="THIOLASE_2"/>
    <property type="match status" value="1"/>
</dbReference>
<evidence type="ECO:0000313" key="14">
    <source>
        <dbReference type="Proteomes" id="UP001142055"/>
    </source>
</evidence>
<evidence type="ECO:0000256" key="7">
    <source>
        <dbReference type="ARBA" id="ARBA00023128"/>
    </source>
</evidence>
<gene>
    <name evidence="13" type="ORF">RDWZM_008438</name>
</gene>
<keyword evidence="5" id="KW-0276">Fatty acid metabolism</keyword>
<evidence type="ECO:0000256" key="10">
    <source>
        <dbReference type="RuleBase" id="RU003557"/>
    </source>
</evidence>
<dbReference type="InterPro" id="IPR020615">
    <property type="entry name" value="Thiolase_acyl_enz_int_AS"/>
</dbReference>
<keyword evidence="7" id="KW-0496">Mitochondrion</keyword>
<dbReference type="Pfam" id="PF00108">
    <property type="entry name" value="Thiolase_N"/>
    <property type="match status" value="1"/>
</dbReference>
<evidence type="ECO:0000256" key="6">
    <source>
        <dbReference type="ARBA" id="ARBA00023098"/>
    </source>
</evidence>
<evidence type="ECO:0000313" key="13">
    <source>
        <dbReference type="EMBL" id="KAJ6217281.1"/>
    </source>
</evidence>
<dbReference type="SUPFAM" id="SSF53901">
    <property type="entry name" value="Thiolase-like"/>
    <property type="match status" value="1"/>
</dbReference>
<dbReference type="GO" id="GO:0003985">
    <property type="term" value="F:acetyl-CoA C-acetyltransferase activity"/>
    <property type="evidence" value="ECO:0007669"/>
    <property type="project" value="TreeGrafter"/>
</dbReference>
<dbReference type="PANTHER" id="PTHR18919">
    <property type="entry name" value="ACETYL-COA C-ACYLTRANSFERASE"/>
    <property type="match status" value="1"/>
</dbReference>
<name>A0A9Q0RK30_BLOTA</name>
<protein>
    <recommendedName>
        <fullName evidence="9">acetyl-CoA C-acyltransferase</fullName>
        <ecNumber evidence="9">2.3.1.16</ecNumber>
    </recommendedName>
</protein>
<dbReference type="InterPro" id="IPR002155">
    <property type="entry name" value="Thiolase"/>
</dbReference>
<dbReference type="AlphaFoldDB" id="A0A9Q0RK30"/>
<dbReference type="InterPro" id="IPR020616">
    <property type="entry name" value="Thiolase_N"/>
</dbReference>
<keyword evidence="6" id="KW-0443">Lipid metabolism</keyword>
<dbReference type="OMA" id="IGPAISM"/>
<evidence type="ECO:0000256" key="9">
    <source>
        <dbReference type="ARBA" id="ARBA00024073"/>
    </source>
</evidence>
<dbReference type="InterPro" id="IPR016039">
    <property type="entry name" value="Thiolase-like"/>
</dbReference>
<keyword evidence="4 10" id="KW-0808">Transferase</keyword>
<evidence type="ECO:0000259" key="12">
    <source>
        <dbReference type="Pfam" id="PF02803"/>
    </source>
</evidence>
<comment type="subcellular location">
    <subcellularLocation>
        <location evidence="1">Mitochondrion</location>
    </subcellularLocation>
</comment>
<dbReference type="NCBIfam" id="TIGR01930">
    <property type="entry name" value="AcCoA-C-Actrans"/>
    <property type="match status" value="1"/>
</dbReference>
<evidence type="ECO:0000259" key="11">
    <source>
        <dbReference type="Pfam" id="PF00108"/>
    </source>
</evidence>
<evidence type="ECO:0000256" key="2">
    <source>
        <dbReference type="ARBA" id="ARBA00010982"/>
    </source>
</evidence>
<accession>A0A9Q0RK30</accession>
<keyword evidence="3" id="KW-0963">Cytoplasm</keyword>
<dbReference type="InterPro" id="IPR020613">
    <property type="entry name" value="Thiolase_CS"/>
</dbReference>
<dbReference type="Proteomes" id="UP001142055">
    <property type="component" value="Chromosome 3"/>
</dbReference>
<sequence>MLSHSASRWNQIYNCLKPSFPIISNSSGYHFDNHRYGKNIVLVEGVRTPFAITGTYYENMSKFELQKEAIVALMNRVNIPRNMIDYVICGTAMVDSISNVAKEATLAASLPSSIAAHSVTQACITANQTITSAIGYINSGTYEIVICGGVESLVDPPIRHSRKMRKLMLAMNKAKTKSARLKLLSTIRPDYFIPEVPAIEDYFTGETAGGSADRLAASFKVSRREQDEYGLRSHQFADNAFRNGFLIDIEPLYIADKRLLVDRDNGVRVSTMDKVSSLKPAFDRSFGTATAANSSFLTDGASACLIMTEQKAKELGLKPKAFLRQHMYASQDPKDQLLLGPAYVTSRLLDRVGLKVSDIDVWEFHEAFAGQVLANLKAMDSEYFSRNFLRRSEPLGMPDMNRFNLWGGSLSIGHPFGATGIRIVTTAANRLIKENGRLAFVTACAGGGIGHGIIIERYH</sequence>
<dbReference type="GO" id="GO:0006635">
    <property type="term" value="P:fatty acid beta-oxidation"/>
    <property type="evidence" value="ECO:0007669"/>
    <property type="project" value="TreeGrafter"/>
</dbReference>
<evidence type="ECO:0000256" key="4">
    <source>
        <dbReference type="ARBA" id="ARBA00022679"/>
    </source>
</evidence>
<evidence type="ECO:0000256" key="3">
    <source>
        <dbReference type="ARBA" id="ARBA00022490"/>
    </source>
</evidence>
<evidence type="ECO:0000256" key="1">
    <source>
        <dbReference type="ARBA" id="ARBA00004173"/>
    </source>
</evidence>
<proteinExistence type="inferred from homology"/>
<reference evidence="13" key="1">
    <citation type="submission" date="2022-12" db="EMBL/GenBank/DDBJ databases">
        <title>Genome assemblies of Blomia tropicalis.</title>
        <authorList>
            <person name="Cui Y."/>
        </authorList>
    </citation>
    <scope>NUCLEOTIDE SEQUENCE</scope>
    <source>
        <tissue evidence="13">Adult mites</tissue>
    </source>
</reference>
<dbReference type="CDD" id="cd00751">
    <property type="entry name" value="thiolase"/>
    <property type="match status" value="1"/>
</dbReference>
<feature type="domain" description="Thiolase N-terminal" evidence="11">
    <location>
        <begin position="40"/>
        <end position="310"/>
    </location>
</feature>
<dbReference type="EMBL" id="JAPWDV010000003">
    <property type="protein sequence ID" value="KAJ6217281.1"/>
    <property type="molecule type" value="Genomic_DNA"/>
</dbReference>